<dbReference type="AlphaFoldDB" id="A0A7W7ZPC0"/>
<organism evidence="1 2">
    <name type="scientific">Granulicella mallensis</name>
    <dbReference type="NCBI Taxonomy" id="940614"/>
    <lineage>
        <taxon>Bacteria</taxon>
        <taxon>Pseudomonadati</taxon>
        <taxon>Acidobacteriota</taxon>
        <taxon>Terriglobia</taxon>
        <taxon>Terriglobales</taxon>
        <taxon>Acidobacteriaceae</taxon>
        <taxon>Granulicella</taxon>
    </lineage>
</organism>
<gene>
    <name evidence="1" type="ORF">HDF15_001592</name>
</gene>
<sequence length="234" mass="26437">MNYFHYFSEIEERFSRRRGSLLMLSTLDWALIETWREAGIPLEAALRGIDDAFDKYDAKMQRAKGRMRKVNGLAWCAQAVMQAAEDMAEAATGAVKTAPQEAVESGFETERVARFLEENAKAVDAAKPPSTALGETARRLRELAEVLRSAAPMPLDELDRTLTVLEEKLFATLMSTAPEEEIVALREQADRELAPYRAKMGAVQIRQIQAQFLQKRLLEARSLPRLSLFYMGHE</sequence>
<reference evidence="1 2" key="1">
    <citation type="submission" date="2020-08" db="EMBL/GenBank/DDBJ databases">
        <title>Genomic Encyclopedia of Type Strains, Phase IV (KMG-V): Genome sequencing to study the core and pangenomes of soil and plant-associated prokaryotes.</title>
        <authorList>
            <person name="Whitman W."/>
        </authorList>
    </citation>
    <scope>NUCLEOTIDE SEQUENCE [LARGE SCALE GENOMIC DNA]</scope>
    <source>
        <strain evidence="1 2">X5P3</strain>
    </source>
</reference>
<evidence type="ECO:0000313" key="2">
    <source>
        <dbReference type="Proteomes" id="UP000584867"/>
    </source>
</evidence>
<protein>
    <submittedName>
        <fullName evidence="1">Uncharacterized protein</fullName>
    </submittedName>
</protein>
<evidence type="ECO:0000313" key="1">
    <source>
        <dbReference type="EMBL" id="MBB5063252.1"/>
    </source>
</evidence>
<name>A0A7W7ZPC0_9BACT</name>
<dbReference type="EMBL" id="JACHIO010000005">
    <property type="protein sequence ID" value="MBB5063252.1"/>
    <property type="molecule type" value="Genomic_DNA"/>
</dbReference>
<comment type="caution">
    <text evidence="1">The sequence shown here is derived from an EMBL/GenBank/DDBJ whole genome shotgun (WGS) entry which is preliminary data.</text>
</comment>
<dbReference type="Proteomes" id="UP000584867">
    <property type="component" value="Unassembled WGS sequence"/>
</dbReference>
<proteinExistence type="predicted"/>
<accession>A0A7W7ZPC0</accession>
<dbReference type="RefSeq" id="WP_184254255.1">
    <property type="nucleotide sequence ID" value="NZ_JACHIO010000005.1"/>
</dbReference>